<proteinExistence type="predicted"/>
<dbReference type="WBParaSite" id="ES5_v2.g21961.t1">
    <property type="protein sequence ID" value="ES5_v2.g21961.t1"/>
    <property type="gene ID" value="ES5_v2.g21961"/>
</dbReference>
<evidence type="ECO:0000313" key="2">
    <source>
        <dbReference type="WBParaSite" id="ES5_v2.g21961.t1"/>
    </source>
</evidence>
<name>A0AC34FX77_9BILA</name>
<reference evidence="2" key="1">
    <citation type="submission" date="2022-11" db="UniProtKB">
        <authorList>
            <consortium name="WormBaseParasite"/>
        </authorList>
    </citation>
    <scope>IDENTIFICATION</scope>
</reference>
<organism evidence="1 2">
    <name type="scientific">Panagrolaimus sp. ES5</name>
    <dbReference type="NCBI Taxonomy" id="591445"/>
    <lineage>
        <taxon>Eukaryota</taxon>
        <taxon>Metazoa</taxon>
        <taxon>Ecdysozoa</taxon>
        <taxon>Nematoda</taxon>
        <taxon>Chromadorea</taxon>
        <taxon>Rhabditida</taxon>
        <taxon>Tylenchina</taxon>
        <taxon>Panagrolaimomorpha</taxon>
        <taxon>Panagrolaimoidea</taxon>
        <taxon>Panagrolaimidae</taxon>
        <taxon>Panagrolaimus</taxon>
    </lineage>
</organism>
<sequence>SSMPTSTTTTALPPTISLSPIPDIEVQTSFPQIRRTNFDRKNLKKSQSVVPLNLNPTISEDISNPSPSTAIPNNDDGTSPKVENPISDECVYNSNHRKSLLADILSSYDKTVVPSNESVTVSVELTVQDISSISEITNSFVADVWFSQVWNDPRLDYSNVSCKTNLSLDSSVADKLWTPNPSIKIIAQILGTTWLNYRVRVSGPCVFKLSNFPVDSQECTLVFESYSYNIAEVRLVWQPWQPVTLPPADDFRLPDFEYHNLTWEHTTQDYTAGMWDQLKVTFRFKRLYGYYVLQLYLPGYLSVMISWIAFWIPSGALPARITLGVSSLMALLFSFGNVVKNLPRVSFVKACDLWFFISRIQHSVTGFVDKITDVRRRTWLAMIKAKSRGNSVISYGGQNNRRFSNHHRSHANTFARTPSSPLFGLHSTVTNLNGTTAVEVIRKEITPNGDTTVINNNNKRSSTTSGAMKRTSFAVGNGQISYENENNNNNSHPLRNRRKSFIPDDFVEPSYSVENGCSNRPPTDLANNIDACAAKAFPAFFAFFNSKIFEKAFMEQQVRNNNF</sequence>
<protein>
    <submittedName>
        <fullName evidence="2">Uncharacterized protein</fullName>
    </submittedName>
</protein>
<evidence type="ECO:0000313" key="1">
    <source>
        <dbReference type="Proteomes" id="UP000887579"/>
    </source>
</evidence>
<dbReference type="Proteomes" id="UP000887579">
    <property type="component" value="Unplaced"/>
</dbReference>
<accession>A0AC34FX77</accession>